<dbReference type="GO" id="GO:0019843">
    <property type="term" value="F:rRNA binding"/>
    <property type="evidence" value="ECO:0007669"/>
    <property type="project" value="UniProtKB-UniRule"/>
</dbReference>
<reference evidence="7" key="2">
    <citation type="journal article" date="2021" name="PeerJ">
        <title>Extensive microbial diversity within the chicken gut microbiome revealed by metagenomics and culture.</title>
        <authorList>
            <person name="Gilroy R."/>
            <person name="Ravi A."/>
            <person name="Getino M."/>
            <person name="Pursley I."/>
            <person name="Horton D.L."/>
            <person name="Alikhan N.F."/>
            <person name="Baker D."/>
            <person name="Gharbi K."/>
            <person name="Hall N."/>
            <person name="Watson M."/>
            <person name="Adriaenssens E.M."/>
            <person name="Foster-Nyarko E."/>
            <person name="Jarju S."/>
            <person name="Secka A."/>
            <person name="Antonio M."/>
            <person name="Oren A."/>
            <person name="Chaudhuri R.R."/>
            <person name="La Ragione R."/>
            <person name="Hildebrand F."/>
            <person name="Pallen M.J."/>
        </authorList>
    </citation>
    <scope>NUCLEOTIDE SEQUENCE</scope>
    <source>
        <strain evidence="7">CHK152-2994</strain>
    </source>
</reference>
<gene>
    <name evidence="6 7" type="primary">rpsQ</name>
    <name evidence="7" type="ORF">IAD41_07025</name>
</gene>
<evidence type="ECO:0000256" key="3">
    <source>
        <dbReference type="ARBA" id="ARBA00022884"/>
    </source>
</evidence>
<dbReference type="CDD" id="cd00364">
    <property type="entry name" value="Ribosomal_uS17"/>
    <property type="match status" value="1"/>
</dbReference>
<dbReference type="HAMAP" id="MF_01345_B">
    <property type="entry name" value="Ribosomal_uS17_B"/>
    <property type="match status" value="1"/>
</dbReference>
<evidence type="ECO:0000313" key="8">
    <source>
        <dbReference type="Proteomes" id="UP000824139"/>
    </source>
</evidence>
<accession>A0A9D1FWE5</accession>
<keyword evidence="4 6" id="KW-0689">Ribosomal protein</keyword>
<comment type="similarity">
    <text evidence="1 6">Belongs to the universal ribosomal protein uS17 family.</text>
</comment>
<dbReference type="InterPro" id="IPR019984">
    <property type="entry name" value="Ribosomal_uS17_bact/chlr"/>
</dbReference>
<dbReference type="AlphaFoldDB" id="A0A9D1FWE5"/>
<dbReference type="PRINTS" id="PR00973">
    <property type="entry name" value="RIBOSOMALS17"/>
</dbReference>
<dbReference type="Pfam" id="PF00366">
    <property type="entry name" value="Ribosomal_S17"/>
    <property type="match status" value="1"/>
</dbReference>
<dbReference type="NCBIfam" id="NF004123">
    <property type="entry name" value="PRK05610.1"/>
    <property type="match status" value="1"/>
</dbReference>
<dbReference type="NCBIfam" id="TIGR03635">
    <property type="entry name" value="uS17_bact"/>
    <property type="match status" value="1"/>
</dbReference>
<dbReference type="PANTHER" id="PTHR10744:SF1">
    <property type="entry name" value="SMALL RIBOSOMAL SUBUNIT PROTEIN US17M"/>
    <property type="match status" value="1"/>
</dbReference>
<sequence>MPKKEKQGIVISNKMDKTVVVKVADYEPHPKYKKIIESNKHYKAHDENNICSEGDKVRIIESKPKSADKRWTVVEVVEKVR</sequence>
<protein>
    <recommendedName>
        <fullName evidence="6">Small ribosomal subunit protein uS17</fullName>
    </recommendedName>
</protein>
<dbReference type="SUPFAM" id="SSF50249">
    <property type="entry name" value="Nucleic acid-binding proteins"/>
    <property type="match status" value="1"/>
</dbReference>
<dbReference type="EMBL" id="DVJO01000153">
    <property type="protein sequence ID" value="HIS83339.1"/>
    <property type="molecule type" value="Genomic_DNA"/>
</dbReference>
<comment type="caution">
    <text evidence="7">The sequence shown here is derived from an EMBL/GenBank/DDBJ whole genome shotgun (WGS) entry which is preliminary data.</text>
</comment>
<dbReference type="PANTHER" id="PTHR10744">
    <property type="entry name" value="40S RIBOSOMAL PROTEIN S11 FAMILY MEMBER"/>
    <property type="match status" value="1"/>
</dbReference>
<dbReference type="Gene3D" id="2.40.50.140">
    <property type="entry name" value="Nucleic acid-binding proteins"/>
    <property type="match status" value="1"/>
</dbReference>
<dbReference type="Proteomes" id="UP000824139">
    <property type="component" value="Unassembled WGS sequence"/>
</dbReference>
<dbReference type="GO" id="GO:0022627">
    <property type="term" value="C:cytosolic small ribosomal subunit"/>
    <property type="evidence" value="ECO:0007669"/>
    <property type="project" value="UniProtKB-UniRule"/>
</dbReference>
<evidence type="ECO:0000256" key="1">
    <source>
        <dbReference type="ARBA" id="ARBA00010254"/>
    </source>
</evidence>
<keyword evidence="2 6" id="KW-0699">rRNA-binding</keyword>
<dbReference type="GO" id="GO:0003735">
    <property type="term" value="F:structural constituent of ribosome"/>
    <property type="evidence" value="ECO:0007669"/>
    <property type="project" value="UniProtKB-UniRule"/>
</dbReference>
<keyword evidence="3 6" id="KW-0694">RNA-binding</keyword>
<dbReference type="GO" id="GO:0006412">
    <property type="term" value="P:translation"/>
    <property type="evidence" value="ECO:0007669"/>
    <property type="project" value="UniProtKB-UniRule"/>
</dbReference>
<keyword evidence="5 6" id="KW-0687">Ribonucleoprotein</keyword>
<name>A0A9D1FWE5_9BACT</name>
<comment type="function">
    <text evidence="6">One of the primary rRNA binding proteins, it binds specifically to the 5'-end of 16S ribosomal RNA.</text>
</comment>
<proteinExistence type="inferred from homology"/>
<comment type="subunit">
    <text evidence="6">Part of the 30S ribosomal subunit.</text>
</comment>
<evidence type="ECO:0000313" key="7">
    <source>
        <dbReference type="EMBL" id="HIS83339.1"/>
    </source>
</evidence>
<evidence type="ECO:0000256" key="6">
    <source>
        <dbReference type="HAMAP-Rule" id="MF_01345"/>
    </source>
</evidence>
<reference evidence="7" key="1">
    <citation type="submission" date="2020-10" db="EMBL/GenBank/DDBJ databases">
        <authorList>
            <person name="Gilroy R."/>
        </authorList>
    </citation>
    <scope>NUCLEOTIDE SEQUENCE</scope>
    <source>
        <strain evidence="7">CHK152-2994</strain>
    </source>
</reference>
<evidence type="ECO:0000256" key="4">
    <source>
        <dbReference type="ARBA" id="ARBA00022980"/>
    </source>
</evidence>
<evidence type="ECO:0000256" key="2">
    <source>
        <dbReference type="ARBA" id="ARBA00022730"/>
    </source>
</evidence>
<dbReference type="InterPro" id="IPR012340">
    <property type="entry name" value="NA-bd_OB-fold"/>
</dbReference>
<evidence type="ECO:0000256" key="5">
    <source>
        <dbReference type="ARBA" id="ARBA00023274"/>
    </source>
</evidence>
<dbReference type="InterPro" id="IPR000266">
    <property type="entry name" value="Ribosomal_uS17"/>
</dbReference>
<organism evidence="7 8">
    <name type="scientific">Candidatus Scatenecus faecavium</name>
    <dbReference type="NCBI Taxonomy" id="2840915"/>
    <lineage>
        <taxon>Bacteria</taxon>
        <taxon>Candidatus Scatenecus</taxon>
    </lineage>
</organism>